<feature type="binding site" evidence="10">
    <location>
        <position position="135"/>
    </location>
    <ligand>
        <name>substrate</name>
    </ligand>
</feature>
<sequence length="295" mass="31835">MPRACQEFGAPCAHLVYGARAEMVYMSGEVTLEREMRLHLLEGKTIVVMGVANRRSIAWAVAESIRRLGGKLIFTYRSDRAGRELGRLCEEAFPAEMPLIVQCDVQDEASLEAAFAEIGRATDSIDGIVHSIAHARVEDLQGEFVNTPREGFDLALETSAYSLVAVSRAARALMKRGGSIVTMSYLGAERAVPNYNVMGVAKAALEASVRYLARDLGPDAIRVNAVSAGPIRTLAAKGVRGFNEVLHAVEERAPLKRNITAEEVGDVTAFLLSDLARGVTGEVIHVDGGYHIIGL</sequence>
<evidence type="ECO:0000256" key="5">
    <source>
        <dbReference type="ARBA" id="ARBA00023002"/>
    </source>
</evidence>
<evidence type="ECO:0000256" key="10">
    <source>
        <dbReference type="PIRSR" id="PIRSR000094-2"/>
    </source>
</evidence>
<dbReference type="GO" id="GO:0006633">
    <property type="term" value="P:fatty acid biosynthetic process"/>
    <property type="evidence" value="ECO:0007669"/>
    <property type="project" value="UniProtKB-KW"/>
</dbReference>
<dbReference type="InterPro" id="IPR014358">
    <property type="entry name" value="Enoyl-ACP_Rdtase_NADH"/>
</dbReference>
<keyword evidence="6" id="KW-0443">Lipid metabolism</keyword>
<dbReference type="AlphaFoldDB" id="A0A1N7LZ99"/>
<dbReference type="InterPro" id="IPR002347">
    <property type="entry name" value="SDR_fam"/>
</dbReference>
<feature type="binding site" evidence="11">
    <location>
        <begin position="231"/>
        <end position="235"/>
    </location>
    <ligand>
        <name>NAD(+)</name>
        <dbReference type="ChEBI" id="CHEBI:57540"/>
    </ligand>
</feature>
<dbReference type="EC" id="1.3.1.9" evidence="8"/>
<gene>
    <name evidence="12" type="ORF">SAMN05421799_10497</name>
</gene>
<keyword evidence="3 8" id="KW-0444">Lipid biosynthesis</keyword>
<dbReference type="InterPro" id="IPR036291">
    <property type="entry name" value="NAD(P)-bd_dom_sf"/>
</dbReference>
<feature type="binding site" evidence="11">
    <location>
        <position position="50"/>
    </location>
    <ligand>
        <name>NAD(+)</name>
        <dbReference type="ChEBI" id="CHEBI:57540"/>
    </ligand>
</feature>
<keyword evidence="7 8" id="KW-0275">Fatty acid biosynthesis</keyword>
<dbReference type="PIRSF" id="PIRSF000094">
    <property type="entry name" value="Enoyl-ACP_rdct"/>
    <property type="match status" value="1"/>
</dbReference>
<comment type="similarity">
    <text evidence="2 8">Belongs to the short-chain dehydrogenases/reductases (SDR) family. FabI subfamily.</text>
</comment>
<feature type="active site" description="Proton acceptor" evidence="9">
    <location>
        <position position="195"/>
    </location>
</feature>
<feature type="binding site" evidence="11">
    <location>
        <begin position="104"/>
        <end position="105"/>
    </location>
    <ligand>
        <name>NAD(+)</name>
        <dbReference type="ChEBI" id="CHEBI:57540"/>
    </ligand>
</feature>
<protein>
    <recommendedName>
        <fullName evidence="8">Enoyl-[acyl-carrier-protein] reductase [NADH]</fullName>
        <ecNumber evidence="8">1.3.1.9</ecNumber>
    </recommendedName>
</protein>
<feature type="binding site" evidence="11">
    <location>
        <begin position="56"/>
        <end position="57"/>
    </location>
    <ligand>
        <name>NAD(+)</name>
        <dbReference type="ChEBI" id="CHEBI:57540"/>
    </ligand>
</feature>
<dbReference type="STRING" id="252246.SAMN05421799_10497"/>
<evidence type="ECO:0000256" key="1">
    <source>
        <dbReference type="ARBA" id="ARBA00005194"/>
    </source>
</evidence>
<evidence type="ECO:0000256" key="8">
    <source>
        <dbReference type="PIRNR" id="PIRNR000094"/>
    </source>
</evidence>
<dbReference type="SUPFAM" id="SSF51735">
    <property type="entry name" value="NAD(P)-binding Rossmann-fold domains"/>
    <property type="match status" value="1"/>
</dbReference>
<name>A0A1N7LZ99_9BACL</name>
<feature type="active site" description="Proton acceptor" evidence="9">
    <location>
        <position position="185"/>
    </location>
</feature>
<dbReference type="CDD" id="cd05372">
    <property type="entry name" value="ENR_SDR"/>
    <property type="match status" value="1"/>
</dbReference>
<comment type="catalytic activity">
    <reaction evidence="8">
        <text>a 2,3-saturated acyl-[ACP] + NAD(+) = a (2E)-enoyl-[ACP] + NADH + H(+)</text>
        <dbReference type="Rhea" id="RHEA:10240"/>
        <dbReference type="Rhea" id="RHEA-COMP:9925"/>
        <dbReference type="Rhea" id="RHEA-COMP:9926"/>
        <dbReference type="ChEBI" id="CHEBI:15378"/>
        <dbReference type="ChEBI" id="CHEBI:57540"/>
        <dbReference type="ChEBI" id="CHEBI:57945"/>
        <dbReference type="ChEBI" id="CHEBI:78784"/>
        <dbReference type="ChEBI" id="CHEBI:78785"/>
        <dbReference type="EC" id="1.3.1.9"/>
    </reaction>
</comment>
<evidence type="ECO:0000256" key="9">
    <source>
        <dbReference type="PIRSR" id="PIRSR000094-1"/>
    </source>
</evidence>
<evidence type="ECO:0000313" key="13">
    <source>
        <dbReference type="Proteomes" id="UP000186156"/>
    </source>
</evidence>
<keyword evidence="4" id="KW-0276">Fatty acid metabolism</keyword>
<dbReference type="EMBL" id="FTOO01000004">
    <property type="protein sequence ID" value="SIS79142.1"/>
    <property type="molecule type" value="Genomic_DNA"/>
</dbReference>
<dbReference type="PRINTS" id="PR00081">
    <property type="entry name" value="GDHRDH"/>
</dbReference>
<dbReference type="GO" id="GO:0004318">
    <property type="term" value="F:enoyl-[acyl-carrier-protein] reductase (NADH) activity"/>
    <property type="evidence" value="ECO:0007669"/>
    <property type="project" value="UniProtKB-EC"/>
</dbReference>
<organism evidence="12 13">
    <name type="scientific">Alicyclobacillus vulcanalis</name>
    <dbReference type="NCBI Taxonomy" id="252246"/>
    <lineage>
        <taxon>Bacteria</taxon>
        <taxon>Bacillati</taxon>
        <taxon>Bacillota</taxon>
        <taxon>Bacilli</taxon>
        <taxon>Bacillales</taxon>
        <taxon>Alicyclobacillaceae</taxon>
        <taxon>Alicyclobacillus</taxon>
    </lineage>
</organism>
<evidence type="ECO:0000256" key="6">
    <source>
        <dbReference type="ARBA" id="ARBA00023098"/>
    </source>
</evidence>
<evidence type="ECO:0000256" key="4">
    <source>
        <dbReference type="ARBA" id="ARBA00022832"/>
    </source>
</evidence>
<comment type="pathway">
    <text evidence="1">Lipid metabolism; fatty acid biosynthesis.</text>
</comment>
<dbReference type="Proteomes" id="UP000186156">
    <property type="component" value="Unassembled WGS sequence"/>
</dbReference>
<keyword evidence="5 8" id="KW-0560">Oxidoreductase</keyword>
<evidence type="ECO:0000256" key="3">
    <source>
        <dbReference type="ARBA" id="ARBA00022516"/>
    </source>
</evidence>
<evidence type="ECO:0000256" key="11">
    <source>
        <dbReference type="PIRSR" id="PIRSR000094-3"/>
    </source>
</evidence>
<feature type="binding site" evidence="11">
    <location>
        <position position="132"/>
    </location>
    <ligand>
        <name>NAD(+)</name>
        <dbReference type="ChEBI" id="CHEBI:57540"/>
    </ligand>
</feature>
<accession>A0A1N7LZ99</accession>
<dbReference type="Pfam" id="PF13561">
    <property type="entry name" value="adh_short_C2"/>
    <property type="match status" value="1"/>
</dbReference>
<reference evidence="13" key="1">
    <citation type="submission" date="2017-01" db="EMBL/GenBank/DDBJ databases">
        <authorList>
            <person name="Varghese N."/>
            <person name="Submissions S."/>
        </authorList>
    </citation>
    <scope>NUCLEOTIDE SEQUENCE [LARGE SCALE GENOMIC DNA]</scope>
    <source>
        <strain evidence="13">DSM 16176</strain>
    </source>
</reference>
<keyword evidence="8 11" id="KW-0520">NAD</keyword>
<dbReference type="Gene3D" id="3.40.50.720">
    <property type="entry name" value="NAD(P)-binding Rossmann-like Domain"/>
    <property type="match status" value="1"/>
</dbReference>
<evidence type="ECO:0000256" key="7">
    <source>
        <dbReference type="ARBA" id="ARBA00023160"/>
    </source>
</evidence>
<dbReference type="PANTHER" id="PTHR43159:SF2">
    <property type="entry name" value="ENOYL-[ACYL-CARRIER-PROTEIN] REDUCTASE [NADH], CHLOROPLASTIC"/>
    <property type="match status" value="1"/>
</dbReference>
<feature type="binding site" evidence="11">
    <location>
        <position position="202"/>
    </location>
    <ligand>
        <name>NAD(+)</name>
        <dbReference type="ChEBI" id="CHEBI:57540"/>
    </ligand>
</feature>
<dbReference type="Gene3D" id="1.10.8.400">
    <property type="entry name" value="Enoyl acyl carrier protein reductase"/>
    <property type="match status" value="1"/>
</dbReference>
<dbReference type="NCBIfam" id="NF006369">
    <property type="entry name" value="PRK08594.1"/>
    <property type="match status" value="1"/>
</dbReference>
<evidence type="ECO:0000313" key="12">
    <source>
        <dbReference type="EMBL" id="SIS79142.1"/>
    </source>
</evidence>
<evidence type="ECO:0000256" key="2">
    <source>
        <dbReference type="ARBA" id="ARBA00009233"/>
    </source>
</evidence>
<dbReference type="FunFam" id="1.10.8.400:FF:000001">
    <property type="entry name" value="Enoyl-[acyl-carrier-protein] reductase [NADH]"/>
    <property type="match status" value="1"/>
</dbReference>
<dbReference type="PANTHER" id="PTHR43159">
    <property type="entry name" value="ENOYL-[ACYL-CARRIER-PROTEIN] REDUCTASE"/>
    <property type="match status" value="1"/>
</dbReference>
<keyword evidence="13" id="KW-1185">Reference proteome</keyword>
<proteinExistence type="inferred from homology"/>